<name>A0A7S1TRU2_9STRA</name>
<proteinExistence type="predicted"/>
<feature type="domain" description="Ubiquitin-like" evidence="1">
    <location>
        <begin position="24"/>
        <end position="103"/>
    </location>
</feature>
<reference evidence="2" key="1">
    <citation type="submission" date="2021-01" db="EMBL/GenBank/DDBJ databases">
        <authorList>
            <person name="Corre E."/>
            <person name="Pelletier E."/>
            <person name="Niang G."/>
            <person name="Scheremetjew M."/>
            <person name="Finn R."/>
            <person name="Kale V."/>
            <person name="Holt S."/>
            <person name="Cochrane G."/>
            <person name="Meng A."/>
            <person name="Brown T."/>
            <person name="Cohen L."/>
        </authorList>
    </citation>
    <scope>NUCLEOTIDE SEQUENCE</scope>
    <source>
        <strain evidence="2">CCMP2877</strain>
    </source>
</reference>
<dbReference type="PROSITE" id="PS50053">
    <property type="entry name" value="UBIQUITIN_2"/>
    <property type="match status" value="1"/>
</dbReference>
<protein>
    <recommendedName>
        <fullName evidence="1">Ubiquitin-like domain-containing protein</fullName>
    </recommendedName>
</protein>
<evidence type="ECO:0000259" key="1">
    <source>
        <dbReference type="PROSITE" id="PS50053"/>
    </source>
</evidence>
<dbReference type="InterPro" id="IPR029071">
    <property type="entry name" value="Ubiquitin-like_domsf"/>
</dbReference>
<accession>A0A7S1TRU2</accession>
<dbReference type="CDD" id="cd17044">
    <property type="entry name" value="Ubl_TBCE"/>
    <property type="match status" value="1"/>
</dbReference>
<dbReference type="Gene3D" id="3.10.20.90">
    <property type="entry name" value="Phosphatidylinositol 3-kinase Catalytic Subunit, Chain A, domain 1"/>
    <property type="match status" value="1"/>
</dbReference>
<dbReference type="EMBL" id="HBGJ01005415">
    <property type="protein sequence ID" value="CAD9244972.1"/>
    <property type="molecule type" value="Transcribed_RNA"/>
</dbReference>
<sequence>MMAPSAGGAAGTTLANEMLDVALVPVAVSSSSLEPVKKKLPANLPVIRLKQMARRLFGIEVDQMVLSFRVDKASISEQLDDDDQTLRYFGVSDGGEIFVNEKE</sequence>
<dbReference type="Pfam" id="PF14560">
    <property type="entry name" value="Ubiquitin_2"/>
    <property type="match status" value="1"/>
</dbReference>
<organism evidence="2">
    <name type="scientific">Phaeomonas parva</name>
    <dbReference type="NCBI Taxonomy" id="124430"/>
    <lineage>
        <taxon>Eukaryota</taxon>
        <taxon>Sar</taxon>
        <taxon>Stramenopiles</taxon>
        <taxon>Ochrophyta</taxon>
        <taxon>Pinguiophyceae</taxon>
        <taxon>Pinguiochrysidales</taxon>
        <taxon>Pinguiochrysidaceae</taxon>
        <taxon>Phaeomonas</taxon>
    </lineage>
</organism>
<dbReference type="InterPro" id="IPR044079">
    <property type="entry name" value="Ubl_TBCE"/>
</dbReference>
<evidence type="ECO:0000313" key="2">
    <source>
        <dbReference type="EMBL" id="CAD9244972.1"/>
    </source>
</evidence>
<gene>
    <name evidence="2" type="ORF">PPAR1163_LOCUS3320</name>
</gene>
<dbReference type="AlphaFoldDB" id="A0A7S1TRU2"/>
<dbReference type="InterPro" id="IPR000626">
    <property type="entry name" value="Ubiquitin-like_dom"/>
</dbReference>
<dbReference type="SUPFAM" id="SSF54236">
    <property type="entry name" value="Ubiquitin-like"/>
    <property type="match status" value="1"/>
</dbReference>